<evidence type="ECO:0000313" key="1">
    <source>
        <dbReference type="EMBL" id="PON83495.1"/>
    </source>
</evidence>
<dbReference type="OrthoDB" id="10467525at2759"/>
<proteinExistence type="predicted"/>
<name>A0A2P5ED91_TREOI</name>
<dbReference type="InParanoid" id="A0A2P5ED91"/>
<organism evidence="1 2">
    <name type="scientific">Trema orientale</name>
    <name type="common">Charcoal tree</name>
    <name type="synonym">Celtis orientalis</name>
    <dbReference type="NCBI Taxonomy" id="63057"/>
    <lineage>
        <taxon>Eukaryota</taxon>
        <taxon>Viridiplantae</taxon>
        <taxon>Streptophyta</taxon>
        <taxon>Embryophyta</taxon>
        <taxon>Tracheophyta</taxon>
        <taxon>Spermatophyta</taxon>
        <taxon>Magnoliopsida</taxon>
        <taxon>eudicotyledons</taxon>
        <taxon>Gunneridae</taxon>
        <taxon>Pentapetalae</taxon>
        <taxon>rosids</taxon>
        <taxon>fabids</taxon>
        <taxon>Rosales</taxon>
        <taxon>Cannabaceae</taxon>
        <taxon>Trema</taxon>
    </lineage>
</organism>
<evidence type="ECO:0000313" key="2">
    <source>
        <dbReference type="Proteomes" id="UP000237000"/>
    </source>
</evidence>
<dbReference type="Proteomes" id="UP000237000">
    <property type="component" value="Unassembled WGS sequence"/>
</dbReference>
<dbReference type="AlphaFoldDB" id="A0A2P5ED91"/>
<dbReference type="EMBL" id="JXTC01000178">
    <property type="protein sequence ID" value="PON83495.1"/>
    <property type="molecule type" value="Genomic_DNA"/>
</dbReference>
<sequence length="130" mass="14615">MWGIRVNQLQLSSTADVDQLLFLDYQSFGPIVDYDKLKLFASICLEGISLEKNCIFHNKPKSDPDQLVRRILQSFYSNSQSLISNQGMTGRGPELCLPLPPPYIKLNVDAAIRDEYSVVAAVARYASRSM</sequence>
<comment type="caution">
    <text evidence="1">The sequence shown here is derived from an EMBL/GenBank/DDBJ whole genome shotgun (WGS) entry which is preliminary data.</text>
</comment>
<keyword evidence="2" id="KW-1185">Reference proteome</keyword>
<accession>A0A2P5ED91</accession>
<reference evidence="2" key="1">
    <citation type="submission" date="2016-06" db="EMBL/GenBank/DDBJ databases">
        <title>Parallel loss of symbiosis genes in relatives of nitrogen-fixing non-legume Parasponia.</title>
        <authorList>
            <person name="Van Velzen R."/>
            <person name="Holmer R."/>
            <person name="Bu F."/>
            <person name="Rutten L."/>
            <person name="Van Zeijl A."/>
            <person name="Liu W."/>
            <person name="Santuari L."/>
            <person name="Cao Q."/>
            <person name="Sharma T."/>
            <person name="Shen D."/>
            <person name="Roswanjaya Y."/>
            <person name="Wardhani T."/>
            <person name="Kalhor M.S."/>
            <person name="Jansen J."/>
            <person name="Van den Hoogen J."/>
            <person name="Gungor B."/>
            <person name="Hartog M."/>
            <person name="Hontelez J."/>
            <person name="Verver J."/>
            <person name="Yang W.-C."/>
            <person name="Schijlen E."/>
            <person name="Repin R."/>
            <person name="Schilthuizen M."/>
            <person name="Schranz E."/>
            <person name="Heidstra R."/>
            <person name="Miyata K."/>
            <person name="Fedorova E."/>
            <person name="Kohlen W."/>
            <person name="Bisseling T."/>
            <person name="Smit S."/>
            <person name="Geurts R."/>
        </authorList>
    </citation>
    <scope>NUCLEOTIDE SEQUENCE [LARGE SCALE GENOMIC DNA]</scope>
    <source>
        <strain evidence="2">cv. RG33-2</strain>
    </source>
</reference>
<protein>
    <submittedName>
        <fullName evidence="1">Uncharacterized protein</fullName>
    </submittedName>
</protein>
<gene>
    <name evidence="1" type="ORF">TorRG33x02_207670</name>
</gene>